<dbReference type="PANTHER" id="PTHR10982:SF21">
    <property type="entry name" value="FATTY ACID SYNTHASE SUBUNIT BETA"/>
    <property type="match status" value="1"/>
</dbReference>
<dbReference type="Pfam" id="PF00109">
    <property type="entry name" value="ketoacyl-synt"/>
    <property type="match status" value="1"/>
</dbReference>
<dbReference type="SUPFAM" id="SSF53901">
    <property type="entry name" value="Thiolase-like"/>
    <property type="match status" value="2"/>
</dbReference>
<dbReference type="Pfam" id="PF02801">
    <property type="entry name" value="Ketoacyl-synt_C"/>
    <property type="match status" value="1"/>
</dbReference>
<dbReference type="Pfam" id="PF00106">
    <property type="entry name" value="adh_short"/>
    <property type="match status" value="1"/>
</dbReference>
<dbReference type="SUPFAM" id="SSF56214">
    <property type="entry name" value="4'-phosphopantetheinyl transferase"/>
    <property type="match status" value="1"/>
</dbReference>
<dbReference type="NCBIfam" id="TIGR00556">
    <property type="entry name" value="pantethn_trn"/>
    <property type="match status" value="1"/>
</dbReference>
<dbReference type="Gene3D" id="3.90.25.70">
    <property type="match status" value="1"/>
</dbReference>
<dbReference type="Gene3D" id="3.30.70.2490">
    <property type="match status" value="1"/>
</dbReference>
<feature type="region of interest" description="Disordered" evidence="15">
    <location>
        <begin position="852"/>
        <end position="883"/>
    </location>
</feature>
<name>A0ABQ8GRF9_9PEZI</name>
<dbReference type="Proteomes" id="UP000774617">
    <property type="component" value="Unassembled WGS sequence"/>
</dbReference>
<dbReference type="Pfam" id="PF01648">
    <property type="entry name" value="ACPS"/>
    <property type="match status" value="1"/>
</dbReference>
<dbReference type="Gene3D" id="6.10.140.1410">
    <property type="match status" value="1"/>
</dbReference>
<comment type="catalytic activity">
    <reaction evidence="12">
        <text>a fatty acyl-[ACP] + malonyl-[ACP] + H(+) = a 3-oxoacyl-[ACP] + holo-[ACP] + CO2</text>
        <dbReference type="Rhea" id="RHEA:22836"/>
        <dbReference type="Rhea" id="RHEA-COMP:9623"/>
        <dbReference type="Rhea" id="RHEA-COMP:9685"/>
        <dbReference type="Rhea" id="RHEA-COMP:9916"/>
        <dbReference type="Rhea" id="RHEA-COMP:14125"/>
        <dbReference type="ChEBI" id="CHEBI:15378"/>
        <dbReference type="ChEBI" id="CHEBI:16526"/>
        <dbReference type="ChEBI" id="CHEBI:64479"/>
        <dbReference type="ChEBI" id="CHEBI:78449"/>
        <dbReference type="ChEBI" id="CHEBI:78776"/>
        <dbReference type="ChEBI" id="CHEBI:138651"/>
        <dbReference type="EC" id="2.3.1.41"/>
    </reaction>
</comment>
<keyword evidence="7" id="KW-0521">NADP</keyword>
<evidence type="ECO:0000256" key="8">
    <source>
        <dbReference type="ARBA" id="ARBA00023002"/>
    </source>
</evidence>
<dbReference type="PANTHER" id="PTHR10982">
    <property type="entry name" value="MALONYL COA-ACYL CARRIER PROTEIN TRANSACYLASE"/>
    <property type="match status" value="1"/>
</dbReference>
<dbReference type="InterPro" id="IPR026025">
    <property type="entry name" value="FAS_alpha_yeast"/>
</dbReference>
<dbReference type="PROSITE" id="PS52004">
    <property type="entry name" value="KS3_2"/>
    <property type="match status" value="1"/>
</dbReference>
<dbReference type="InterPro" id="IPR002347">
    <property type="entry name" value="SDR_fam"/>
</dbReference>
<comment type="catalytic activity">
    <reaction evidence="10">
        <text>acetyl-CoA + n malonyl-CoA + 2n NADPH + 4n H(+) = a long-chain-acyl-CoA + n CoA + n CO2 + 2n NADP(+).</text>
        <dbReference type="EC" id="2.3.1.86"/>
    </reaction>
</comment>
<reference evidence="17 18" key="1">
    <citation type="journal article" date="2021" name="Nat. Commun.">
        <title>Genetic determinants of endophytism in the Arabidopsis root mycobiome.</title>
        <authorList>
            <person name="Mesny F."/>
            <person name="Miyauchi S."/>
            <person name="Thiergart T."/>
            <person name="Pickel B."/>
            <person name="Atanasova L."/>
            <person name="Karlsson M."/>
            <person name="Huettel B."/>
            <person name="Barry K.W."/>
            <person name="Haridas S."/>
            <person name="Chen C."/>
            <person name="Bauer D."/>
            <person name="Andreopoulos W."/>
            <person name="Pangilinan J."/>
            <person name="LaButti K."/>
            <person name="Riley R."/>
            <person name="Lipzen A."/>
            <person name="Clum A."/>
            <person name="Drula E."/>
            <person name="Henrissat B."/>
            <person name="Kohler A."/>
            <person name="Grigoriev I.V."/>
            <person name="Martin F.M."/>
            <person name="Hacquard S."/>
        </authorList>
    </citation>
    <scope>NUCLEOTIDE SEQUENCE [LARGE SCALE GENOMIC DNA]</scope>
    <source>
        <strain evidence="17 18">MPI-SDFR-AT-0080</strain>
    </source>
</reference>
<dbReference type="EMBL" id="JAGTJR010000002">
    <property type="protein sequence ID" value="KAH7063087.1"/>
    <property type="molecule type" value="Genomic_DNA"/>
</dbReference>
<dbReference type="InterPro" id="IPR016039">
    <property type="entry name" value="Thiolase-like"/>
</dbReference>
<protein>
    <recommendedName>
        <fullName evidence="16">Ketosynthase family 3 (KS3) domain-containing protein</fullName>
    </recommendedName>
</protein>
<dbReference type="InterPro" id="IPR008278">
    <property type="entry name" value="4-PPantetheinyl_Trfase_dom"/>
</dbReference>
<dbReference type="InterPro" id="IPR047224">
    <property type="entry name" value="FAS_alpha_su_C"/>
</dbReference>
<dbReference type="Pfam" id="PF18314">
    <property type="entry name" value="FAS_I_H"/>
    <property type="match status" value="1"/>
</dbReference>
<evidence type="ECO:0000256" key="6">
    <source>
        <dbReference type="ARBA" id="ARBA00022842"/>
    </source>
</evidence>
<keyword evidence="18" id="KW-1185">Reference proteome</keyword>
<dbReference type="InterPro" id="IPR041550">
    <property type="entry name" value="FASI_helical"/>
</dbReference>
<evidence type="ECO:0000256" key="7">
    <source>
        <dbReference type="ARBA" id="ARBA00022857"/>
    </source>
</evidence>
<evidence type="ECO:0000256" key="14">
    <source>
        <dbReference type="SAM" id="Coils"/>
    </source>
</evidence>
<comment type="caution">
    <text evidence="17">The sequence shown here is derived from an EMBL/GenBank/DDBJ whole genome shotgun (WGS) entry which is preliminary data.</text>
</comment>
<keyword evidence="6" id="KW-0460">Magnesium</keyword>
<comment type="similarity">
    <text evidence="1 13">Belongs to the thiolase-like superfamily. Fungal fatty acid synthetase subunit alpha family.</text>
</comment>
<evidence type="ECO:0000256" key="5">
    <source>
        <dbReference type="ARBA" id="ARBA00022723"/>
    </source>
</evidence>
<dbReference type="InterPro" id="IPR040899">
    <property type="entry name" value="Fas_alpha_ACP"/>
</dbReference>
<dbReference type="Gene3D" id="3.40.47.10">
    <property type="match status" value="1"/>
</dbReference>
<evidence type="ECO:0000256" key="10">
    <source>
        <dbReference type="ARBA" id="ARBA00048237"/>
    </source>
</evidence>
<dbReference type="CDD" id="cd00828">
    <property type="entry name" value="elong_cond_enzymes"/>
    <property type="match status" value="1"/>
</dbReference>
<evidence type="ECO:0000256" key="13">
    <source>
        <dbReference type="PIRNR" id="PIRNR000454"/>
    </source>
</evidence>
<evidence type="ECO:0000259" key="16">
    <source>
        <dbReference type="PROSITE" id="PS52004"/>
    </source>
</evidence>
<evidence type="ECO:0000313" key="18">
    <source>
        <dbReference type="Proteomes" id="UP000774617"/>
    </source>
</evidence>
<evidence type="ECO:0000256" key="11">
    <source>
        <dbReference type="ARBA" id="ARBA00048508"/>
    </source>
</evidence>
<dbReference type="Gene3D" id="3.40.50.720">
    <property type="entry name" value="NAD(P)-binding Rossmann-like Domain"/>
    <property type="match status" value="2"/>
</dbReference>
<dbReference type="InterPro" id="IPR014031">
    <property type="entry name" value="Ketoacyl_synth_C"/>
</dbReference>
<dbReference type="SUPFAM" id="SSF52151">
    <property type="entry name" value="FabD/lysophospholipase-like"/>
    <property type="match status" value="1"/>
</dbReference>
<evidence type="ECO:0000256" key="9">
    <source>
        <dbReference type="ARBA" id="ARBA00023268"/>
    </source>
</evidence>
<keyword evidence="5" id="KW-0479">Metal-binding</keyword>
<keyword evidence="9" id="KW-0511">Multifunctional enzyme</keyword>
<proteinExistence type="inferred from homology"/>
<evidence type="ECO:0000313" key="17">
    <source>
        <dbReference type="EMBL" id="KAH7063087.1"/>
    </source>
</evidence>
<evidence type="ECO:0000256" key="1">
    <source>
        <dbReference type="ARBA" id="ARBA00007485"/>
    </source>
</evidence>
<evidence type="ECO:0000256" key="2">
    <source>
        <dbReference type="ARBA" id="ARBA00022450"/>
    </source>
</evidence>
<dbReference type="InterPro" id="IPR020841">
    <property type="entry name" value="PKS_Beta-ketoAc_synthase_dom"/>
</dbReference>
<dbReference type="InterPro" id="IPR016035">
    <property type="entry name" value="Acyl_Trfase/lysoPLipase"/>
</dbReference>
<accession>A0ABQ8GRF9</accession>
<feature type="region of interest" description="Disordered" evidence="15">
    <location>
        <begin position="1623"/>
        <end position="1654"/>
    </location>
</feature>
<dbReference type="Gene3D" id="3.90.470.20">
    <property type="entry name" value="4'-phosphopantetheinyl transferase domain"/>
    <property type="match status" value="1"/>
</dbReference>
<sequence length="1815" mass="194277">MASKKNTSERELARTLLVELLAYQFANPVRWIETQDELLKEANVRRIIEIGPSKVLATMAQKTWKKKLSAQDALTSTSRKFLSSADDASKIYYEYEGVAVPEAVEESQEIAPAAAPAAVPIQAAAPPPMAAAAGPAALVEDVPLRALDVVIALSAQKLKKAFDELPLDKSLRDLSAGKSTLQNELVGDLGAEFGSLPDGCEDLSADAIASAVEGGFSGNHGKILAGLVARLMSAKMPAGFNSMSAVKQHLENYWGLGAQRQLAVLGFAVTMEPAQRISSVEAAKEFIDGVVKRYGAFAHIALTPGGQGGGAQAQQHAAVIDAASLGHITAKQEEYLRRQYELLSSQLGMNAESASRAQLDELEEVREALSARLQRWGEEFDDAFWNGIQPAFDAAKERRYTSAWNWVRQDLLQTLYSREDLDDPARMHHILNRWDATCDTIAKFFAKAESIAPNDFSSAVAQKLLTAARARPVTTPVFKYTAKPVAPQTSVDEDGIISYSEVPRETEFQTYPELVAHGLPDPATGELVPYVHLRKNEGGAWNYDSTTTAKLLEALAQGGSSGLSFAGKTALVTGAGPGSIGAEVVRGLIAGGARVVVTTSRAASQVAEFYNTMYREHGAAGSELSVLPFNQGSLTDVQALVSHIYAGPSSYGGDLDFIIPFAAISETGQEIDRIDGKSELAHRIMLTNVLRLLGAVKQAKEARGLDTHPTIAVLPLSPNHGTFGGDGLYAESKLGLETLFNRFRSENWSNYVAVCGAVIGWTRGTGLMSGNNIVARAIEERGSCLTFNTPEMAFNILALLSPQIRALCEEAPVYADLNGGLQFLPDLKAVITGARKSILDDSRLRKALAAERKQQQSVLDGPAKPKAEKAPSSSSSTPRATVQFGYPSLPSHDEVVSGAPRLQNMIDLSRTVVVVGYSELGPWGSARTRWEVEQQGKLSWAGYVEMAWLMGLVRFCDGEAKGKPYVGWVDAESGEPVQDIDFEQKYGEYIDKHAGIRVIEPEGLGNYDPTSKELLHEVVVEQDLPAFGADRTTAQAFKKRHGDNVDIRPADADSYTVQVKKGAHFLVPKAVSFDRQVAGQLPKGWDPRRYGVPDDIISQVDPVTIYTLCCVNEALVHAGFGDPFEIWQHIHVSELANCVGSGAGSLLALRAVYRDRYLDKEAKNDVLQESFSNALDAWSNMLLLSSAGPIRSPSGTCATAIESLDIACEALRTGGAKMAIVGGTDDFQEELSYEFGNMKATASSVAEMAAGRLPREMSRPTASSRAGFVESAGCGVQILMTAELALKIGAPIHAIVAHTQMAGDRIGRSVPAPGQGVLTAAREDPRSASSPLLNLEYRRRHMEEDLAQIQEWRKKQLRNATARSKDVESAVRAIEAAAATKTRAAQSMWSHDIRHQDAGISPMKAALAVWGLTIDDIQVASFHGTSTKANDKNESNVVNTQMSHLGRTPGNPLLVVCQKYLTGHPKGAAGAFMLNGCLQILASGTVPGNRNADNVDAALRQFSHLVFPSQSISLGPNAIKAFMLTSFGFGQKGGLVLGVAPRYLLAALDARTYTTYRARALRRQRTANARLAEGLIANDLVRPKATPPWQAADEAAVFLDPHARVQLGADGLLSFDPQNLHPSAACDSDSDSETASASASAGPLDSGYNSDREDAAPKMDLASTLAAAARELLPPSRGRQAPPPTTTVGVDVEDVSAVNIDNDVFLARNYTDAELAYCRAAPDPRASLAGRWAAKEAVFKSLNVASRGAGAGMRGIEVLSKGGVPVVNLHGEARSAANAQNVKEVRVSISHSDNVAIAIALASRAPDGGCETLCV</sequence>
<dbReference type="Pfam" id="PF18325">
    <property type="entry name" value="Fas_alpha_ACP"/>
    <property type="match status" value="1"/>
</dbReference>
<keyword evidence="4 13" id="KW-0808">Transferase</keyword>
<keyword evidence="3" id="KW-0597">Phosphoprotein</keyword>
<evidence type="ECO:0000256" key="12">
    <source>
        <dbReference type="ARBA" id="ARBA00049541"/>
    </source>
</evidence>
<dbReference type="InterPro" id="IPR037143">
    <property type="entry name" value="4-PPantetheinyl_Trfase_dom_sf"/>
</dbReference>
<comment type="catalytic activity">
    <reaction evidence="11">
        <text>a (3R)-hydroxyacyl-[ACP] + NADP(+) = a 3-oxoacyl-[ACP] + NADPH + H(+)</text>
        <dbReference type="Rhea" id="RHEA:17397"/>
        <dbReference type="Rhea" id="RHEA-COMP:9916"/>
        <dbReference type="Rhea" id="RHEA-COMP:9945"/>
        <dbReference type="ChEBI" id="CHEBI:15378"/>
        <dbReference type="ChEBI" id="CHEBI:57783"/>
        <dbReference type="ChEBI" id="CHEBI:58349"/>
        <dbReference type="ChEBI" id="CHEBI:78776"/>
        <dbReference type="ChEBI" id="CHEBI:78827"/>
        <dbReference type="EC" id="1.1.1.100"/>
    </reaction>
</comment>
<evidence type="ECO:0000256" key="4">
    <source>
        <dbReference type="ARBA" id="ARBA00022679"/>
    </source>
</evidence>
<feature type="compositionally biased region" description="Low complexity" evidence="15">
    <location>
        <begin position="1623"/>
        <end position="1641"/>
    </location>
</feature>
<dbReference type="InterPro" id="IPR014030">
    <property type="entry name" value="Ketoacyl_synth_N"/>
</dbReference>
<dbReference type="SUPFAM" id="SSF51735">
    <property type="entry name" value="NAD(P)-binding Rossmann-fold domains"/>
    <property type="match status" value="1"/>
</dbReference>
<dbReference type="InterPro" id="IPR036291">
    <property type="entry name" value="NAD(P)-bd_dom_sf"/>
</dbReference>
<evidence type="ECO:0000256" key="3">
    <source>
        <dbReference type="ARBA" id="ARBA00022553"/>
    </source>
</evidence>
<dbReference type="CDD" id="cd08950">
    <property type="entry name" value="KR_fFAS_SDR_c_like"/>
    <property type="match status" value="1"/>
</dbReference>
<keyword evidence="14" id="KW-0175">Coiled coil</keyword>
<evidence type="ECO:0000256" key="15">
    <source>
        <dbReference type="SAM" id="MobiDB-lite"/>
    </source>
</evidence>
<feature type="domain" description="Ketosynthase family 3 (KS3)" evidence="16">
    <location>
        <begin position="1012"/>
        <end position="1540"/>
    </location>
</feature>
<gene>
    <name evidence="17" type="ORF">B0J12DRAFT_758121</name>
</gene>
<keyword evidence="2 13" id="KW-0596">Phosphopantetheine</keyword>
<dbReference type="InterPro" id="IPR004568">
    <property type="entry name" value="Ppantetheine-prot_Trfase_dom"/>
</dbReference>
<dbReference type="PIRSF" id="PIRSF000454">
    <property type="entry name" value="FAS_yeast_alpha"/>
    <property type="match status" value="1"/>
</dbReference>
<dbReference type="InterPro" id="IPR050830">
    <property type="entry name" value="Fungal_FAS"/>
</dbReference>
<feature type="coiled-coil region" evidence="14">
    <location>
        <begin position="352"/>
        <end position="379"/>
    </location>
</feature>
<keyword evidence="8" id="KW-0560">Oxidoreductase</keyword>
<organism evidence="17 18">
    <name type="scientific">Macrophomina phaseolina</name>
    <dbReference type="NCBI Taxonomy" id="35725"/>
    <lineage>
        <taxon>Eukaryota</taxon>
        <taxon>Fungi</taxon>
        <taxon>Dikarya</taxon>
        <taxon>Ascomycota</taxon>
        <taxon>Pezizomycotina</taxon>
        <taxon>Dothideomycetes</taxon>
        <taxon>Dothideomycetes incertae sedis</taxon>
        <taxon>Botryosphaeriales</taxon>
        <taxon>Botryosphaeriaceae</taxon>
        <taxon>Macrophomina</taxon>
    </lineage>
</organism>